<accession>A0ABQ2MKP8</accession>
<dbReference type="NCBIfam" id="TIGR00666">
    <property type="entry name" value="PBP4"/>
    <property type="match status" value="1"/>
</dbReference>
<name>A0ABQ2MKP8_9ACTN</name>
<keyword evidence="5" id="KW-1185">Reference proteome</keyword>
<reference evidence="5" key="1">
    <citation type="journal article" date="2019" name="Int. J. Syst. Evol. Microbiol.">
        <title>The Global Catalogue of Microorganisms (GCM) 10K type strain sequencing project: providing services to taxonomists for standard genome sequencing and annotation.</title>
        <authorList>
            <consortium name="The Broad Institute Genomics Platform"/>
            <consortium name="The Broad Institute Genome Sequencing Center for Infectious Disease"/>
            <person name="Wu L."/>
            <person name="Ma J."/>
        </authorList>
    </citation>
    <scope>NUCLEOTIDE SEQUENCE [LARGE SCALE GENOMIC DNA]</scope>
    <source>
        <strain evidence="5">CGMCC 4.7178</strain>
    </source>
</reference>
<evidence type="ECO:0000256" key="1">
    <source>
        <dbReference type="ARBA" id="ARBA00006096"/>
    </source>
</evidence>
<keyword evidence="4" id="KW-0645">Protease</keyword>
<proteinExistence type="inferred from homology"/>
<sequence>MKRLTLPGGPLASPAQAAAAPRRRLGKKAAAAAVGFVLVLGTGGAAGAESPTAGSELSKKIDKILSDERLAGAGTSVVVSDAADGDVLYERHSGKRMMPASNTKLLTAAAALGVLGPGYRYRTDVLAHGDRGGGRLDGDLYLRGTGDPTLLAEDYDALAADVAASGIKEVTGRLVADDTRFDSQRLGRSWAADDESAYYSSQISALSVAPDTDYDTGSVRLEVSPGSAPGKKPKVKMVPDNDYVDVEVTAETVAEGGESTLSVDREHGGNTLTVSGGIPAGADPEESWTSVWEPTGYAASVFADALKDHGVRVAGRTETGKATPDAARRVARHKSMPVSELNVPFLKLSNNNHAEVLTKTMGYEAGGEGTWEEGLKAVQGFLKKEGVDTGTLRQVDGSGLSRMNNVPAAEFGALLRAVRDKPWFGKFHDALPIACAPDRMKGGTLRTRMCDTPAELNAHAKTGSLTGASGLSGYVDDAGGRRLVFSIVLNNYLADSVKDIEDEIVVALAESGDGTGAKAADGKRGSTSQKPKSSAPQPSGRDAAGADGLECSWRKPVRC</sequence>
<evidence type="ECO:0000256" key="3">
    <source>
        <dbReference type="SAM" id="MobiDB-lite"/>
    </source>
</evidence>
<keyword evidence="2" id="KW-0378">Hydrolase</keyword>
<evidence type="ECO:0000313" key="5">
    <source>
        <dbReference type="Proteomes" id="UP000631535"/>
    </source>
</evidence>
<feature type="compositionally biased region" description="Low complexity" evidence="3">
    <location>
        <begin position="525"/>
        <end position="539"/>
    </location>
</feature>
<evidence type="ECO:0000256" key="2">
    <source>
        <dbReference type="ARBA" id="ARBA00022801"/>
    </source>
</evidence>
<organism evidence="4 5">
    <name type="scientific">Streptomyces daqingensis</name>
    <dbReference type="NCBI Taxonomy" id="1472640"/>
    <lineage>
        <taxon>Bacteria</taxon>
        <taxon>Bacillati</taxon>
        <taxon>Actinomycetota</taxon>
        <taxon>Actinomycetes</taxon>
        <taxon>Kitasatosporales</taxon>
        <taxon>Streptomycetaceae</taxon>
        <taxon>Streptomyces</taxon>
    </lineage>
</organism>
<feature type="region of interest" description="Disordered" evidence="3">
    <location>
        <begin position="513"/>
        <end position="549"/>
    </location>
</feature>
<feature type="region of interest" description="Disordered" evidence="3">
    <location>
        <begin position="261"/>
        <end position="288"/>
    </location>
</feature>
<dbReference type="Gene3D" id="3.50.80.20">
    <property type="entry name" value="D-Ala-D-Ala carboxypeptidase C, peptidase S13"/>
    <property type="match status" value="1"/>
</dbReference>
<dbReference type="Proteomes" id="UP000631535">
    <property type="component" value="Unassembled WGS sequence"/>
</dbReference>
<keyword evidence="4" id="KW-0121">Carboxypeptidase</keyword>
<dbReference type="RefSeq" id="WP_189038614.1">
    <property type="nucleotide sequence ID" value="NZ_BMMP01000013.1"/>
</dbReference>
<dbReference type="EMBL" id="BMMP01000013">
    <property type="protein sequence ID" value="GGO53637.1"/>
    <property type="molecule type" value="Genomic_DNA"/>
</dbReference>
<dbReference type="PANTHER" id="PTHR30023">
    <property type="entry name" value="D-ALANYL-D-ALANINE CARBOXYPEPTIDASE"/>
    <property type="match status" value="1"/>
</dbReference>
<comment type="caution">
    <text evidence="4">The sequence shown here is derived from an EMBL/GenBank/DDBJ whole genome shotgun (WGS) entry which is preliminary data.</text>
</comment>
<protein>
    <submittedName>
        <fullName evidence="4">D-alanyl-D-alanine carboxypeptidase DacC</fullName>
    </submittedName>
</protein>
<evidence type="ECO:0000313" key="4">
    <source>
        <dbReference type="EMBL" id="GGO53637.1"/>
    </source>
</evidence>
<dbReference type="PANTHER" id="PTHR30023:SF0">
    <property type="entry name" value="PENICILLIN-SENSITIVE CARBOXYPEPTIDASE A"/>
    <property type="match status" value="1"/>
</dbReference>
<dbReference type="GO" id="GO:0004180">
    <property type="term" value="F:carboxypeptidase activity"/>
    <property type="evidence" value="ECO:0007669"/>
    <property type="project" value="UniProtKB-KW"/>
</dbReference>
<dbReference type="Gene3D" id="3.40.710.10">
    <property type="entry name" value="DD-peptidase/beta-lactamase superfamily"/>
    <property type="match status" value="2"/>
</dbReference>
<gene>
    <name evidence="4" type="primary">dacC</name>
    <name evidence="4" type="ORF">GCM10012287_40750</name>
</gene>
<dbReference type="SUPFAM" id="SSF56601">
    <property type="entry name" value="beta-lactamase/transpeptidase-like"/>
    <property type="match status" value="1"/>
</dbReference>
<dbReference type="PRINTS" id="PR00922">
    <property type="entry name" value="DADACBPTASE3"/>
</dbReference>
<dbReference type="InterPro" id="IPR012338">
    <property type="entry name" value="Beta-lactam/transpept-like"/>
</dbReference>
<dbReference type="InterPro" id="IPR000667">
    <property type="entry name" value="Peptidase_S13"/>
</dbReference>
<dbReference type="Pfam" id="PF02113">
    <property type="entry name" value="Peptidase_S13"/>
    <property type="match status" value="1"/>
</dbReference>
<comment type="similarity">
    <text evidence="1">Belongs to the peptidase S13 family.</text>
</comment>